<organism evidence="1 2">
    <name type="scientific">Choristoneura fumiferana</name>
    <name type="common">Spruce budworm moth</name>
    <name type="synonym">Archips fumiferana</name>
    <dbReference type="NCBI Taxonomy" id="7141"/>
    <lineage>
        <taxon>Eukaryota</taxon>
        <taxon>Metazoa</taxon>
        <taxon>Ecdysozoa</taxon>
        <taxon>Arthropoda</taxon>
        <taxon>Hexapoda</taxon>
        <taxon>Insecta</taxon>
        <taxon>Pterygota</taxon>
        <taxon>Neoptera</taxon>
        <taxon>Endopterygota</taxon>
        <taxon>Lepidoptera</taxon>
        <taxon>Glossata</taxon>
        <taxon>Ditrysia</taxon>
        <taxon>Tortricoidea</taxon>
        <taxon>Tortricidae</taxon>
        <taxon>Tortricinae</taxon>
        <taxon>Choristoneura</taxon>
    </lineage>
</organism>
<dbReference type="EMBL" id="CM046131">
    <property type="protein sequence ID" value="KAI8431140.1"/>
    <property type="molecule type" value="Genomic_DNA"/>
</dbReference>
<evidence type="ECO:0000313" key="1">
    <source>
        <dbReference type="EMBL" id="KAI8431140.1"/>
    </source>
</evidence>
<keyword evidence="2" id="KW-1185">Reference proteome</keyword>
<gene>
    <name evidence="1" type="ORF">MSG28_001185</name>
</gene>
<accession>A0ACC0K4G0</accession>
<protein>
    <submittedName>
        <fullName evidence="1">Uncharacterized protein</fullName>
    </submittedName>
</protein>
<proteinExistence type="predicted"/>
<sequence>MSVNNLSREGVSGEWRGAWLMLIRRVLVYYTSREAGVCTVDLRKTRCVALRLRSNATQRLLQHAHCAPPLCSRDYPTKLTPAHNYPRFHHH</sequence>
<reference evidence="1 2" key="1">
    <citation type="journal article" date="2022" name="Genome Biol. Evol.">
        <title>The Spruce Budworm Genome: Reconstructing the Evolutionary History of Antifreeze Proteins.</title>
        <authorList>
            <person name="Beliveau C."/>
            <person name="Gagne P."/>
            <person name="Picq S."/>
            <person name="Vernygora O."/>
            <person name="Keeling C.I."/>
            <person name="Pinkney K."/>
            <person name="Doucet D."/>
            <person name="Wen F."/>
            <person name="Johnston J.S."/>
            <person name="Maaroufi H."/>
            <person name="Boyle B."/>
            <person name="Laroche J."/>
            <person name="Dewar K."/>
            <person name="Juretic N."/>
            <person name="Blackburn G."/>
            <person name="Nisole A."/>
            <person name="Brunet B."/>
            <person name="Brandao M."/>
            <person name="Lumley L."/>
            <person name="Duan J."/>
            <person name="Quan G."/>
            <person name="Lucarotti C.J."/>
            <person name="Roe A.D."/>
            <person name="Sperling F.A.H."/>
            <person name="Levesque R.C."/>
            <person name="Cusson M."/>
        </authorList>
    </citation>
    <scope>NUCLEOTIDE SEQUENCE [LARGE SCALE GENOMIC DNA]</scope>
    <source>
        <strain evidence="1">Glfc:IPQL:Cfum</strain>
    </source>
</reference>
<name>A0ACC0K4G0_CHOFU</name>
<comment type="caution">
    <text evidence="1">The sequence shown here is derived from an EMBL/GenBank/DDBJ whole genome shotgun (WGS) entry which is preliminary data.</text>
</comment>
<evidence type="ECO:0000313" key="2">
    <source>
        <dbReference type="Proteomes" id="UP001064048"/>
    </source>
</evidence>
<dbReference type="Proteomes" id="UP001064048">
    <property type="component" value="Chromosome Z"/>
</dbReference>